<evidence type="ECO:0000256" key="9">
    <source>
        <dbReference type="ARBA" id="ARBA00022777"/>
    </source>
</evidence>
<evidence type="ECO:0000256" key="15">
    <source>
        <dbReference type="SAM" id="Phobius"/>
    </source>
</evidence>
<evidence type="ECO:0000256" key="7">
    <source>
        <dbReference type="ARBA" id="ARBA00022692"/>
    </source>
</evidence>
<dbReference type="SMART" id="SM00387">
    <property type="entry name" value="HATPase_c"/>
    <property type="match status" value="1"/>
</dbReference>
<keyword evidence="6" id="KW-0808">Transferase</keyword>
<protein>
    <recommendedName>
        <fullName evidence="3">histidine kinase</fullName>
        <ecNumber evidence="3">2.7.13.3</ecNumber>
    </recommendedName>
</protein>
<keyword evidence="11 15" id="KW-1133">Transmembrane helix</keyword>
<evidence type="ECO:0000256" key="8">
    <source>
        <dbReference type="ARBA" id="ARBA00022741"/>
    </source>
</evidence>
<dbReference type="SUPFAM" id="SSF55874">
    <property type="entry name" value="ATPase domain of HSP90 chaperone/DNA topoisomerase II/histidine kinase"/>
    <property type="match status" value="1"/>
</dbReference>
<proteinExistence type="predicted"/>
<evidence type="ECO:0000256" key="10">
    <source>
        <dbReference type="ARBA" id="ARBA00022840"/>
    </source>
</evidence>
<feature type="transmembrane region" description="Helical" evidence="15">
    <location>
        <begin position="201"/>
        <end position="222"/>
    </location>
</feature>
<evidence type="ECO:0000259" key="17">
    <source>
        <dbReference type="PROSITE" id="PS50885"/>
    </source>
</evidence>
<gene>
    <name evidence="18" type="ORF">RM552_09105</name>
</gene>
<dbReference type="InterPro" id="IPR005467">
    <property type="entry name" value="His_kinase_dom"/>
</dbReference>
<feature type="compositionally biased region" description="Pro residues" evidence="14">
    <location>
        <begin position="101"/>
        <end position="122"/>
    </location>
</feature>
<reference evidence="18 19" key="1">
    <citation type="submission" date="2023-09" db="EMBL/GenBank/DDBJ databases">
        <authorList>
            <person name="Rey-Velasco X."/>
        </authorList>
    </citation>
    <scope>NUCLEOTIDE SEQUENCE [LARGE SCALE GENOMIC DNA]</scope>
    <source>
        <strain evidence="18 19">P117</strain>
    </source>
</reference>
<dbReference type="SMART" id="SM00304">
    <property type="entry name" value="HAMP"/>
    <property type="match status" value="1"/>
</dbReference>
<keyword evidence="9" id="KW-0418">Kinase</keyword>
<dbReference type="InterPro" id="IPR004358">
    <property type="entry name" value="Sig_transdc_His_kin-like_C"/>
</dbReference>
<organism evidence="18 19">
    <name type="scientific">Glaciecola petra</name>
    <dbReference type="NCBI Taxonomy" id="3075602"/>
    <lineage>
        <taxon>Bacteria</taxon>
        <taxon>Pseudomonadati</taxon>
        <taxon>Pseudomonadota</taxon>
        <taxon>Gammaproteobacteria</taxon>
        <taxon>Alteromonadales</taxon>
        <taxon>Alteromonadaceae</taxon>
        <taxon>Glaciecola</taxon>
    </lineage>
</organism>
<dbReference type="Gene3D" id="6.10.340.10">
    <property type="match status" value="1"/>
</dbReference>
<evidence type="ECO:0000256" key="13">
    <source>
        <dbReference type="ARBA" id="ARBA00023136"/>
    </source>
</evidence>
<evidence type="ECO:0000256" key="12">
    <source>
        <dbReference type="ARBA" id="ARBA00023012"/>
    </source>
</evidence>
<dbReference type="CDD" id="cd06225">
    <property type="entry name" value="HAMP"/>
    <property type="match status" value="1"/>
</dbReference>
<keyword evidence="7 15" id="KW-0812">Transmembrane</keyword>
<evidence type="ECO:0000256" key="5">
    <source>
        <dbReference type="ARBA" id="ARBA00022553"/>
    </source>
</evidence>
<comment type="subcellular location">
    <subcellularLocation>
        <location evidence="2">Cell membrane</location>
        <topology evidence="2">Multi-pass membrane protein</topology>
    </subcellularLocation>
</comment>
<evidence type="ECO:0000313" key="19">
    <source>
        <dbReference type="Proteomes" id="UP001253545"/>
    </source>
</evidence>
<dbReference type="PANTHER" id="PTHR45528">
    <property type="entry name" value="SENSOR HISTIDINE KINASE CPXA"/>
    <property type="match status" value="1"/>
</dbReference>
<name>A0ABU2ZU94_9ALTE</name>
<dbReference type="EMBL" id="JAVRHX010000002">
    <property type="protein sequence ID" value="MDT0594997.1"/>
    <property type="molecule type" value="Genomic_DNA"/>
</dbReference>
<evidence type="ECO:0000256" key="2">
    <source>
        <dbReference type="ARBA" id="ARBA00004651"/>
    </source>
</evidence>
<dbReference type="CDD" id="cd00082">
    <property type="entry name" value="HisKA"/>
    <property type="match status" value="1"/>
</dbReference>
<sequence>MKLSKKLFLSLLSLTSIVLLATLLLARWSFEQGFLKFLDAQEQERLARLAGNVTQQYAQAGESWGNLAETSLLQYIGGPSKQAENSAPRSGPGARSERPRPPPGARPPGPNSPRRPPPGARIPTDRPPPEVMRGPGSPISTVLVDQEGQTLAQLNYTQVEDGTHIHTHDIVYRGEVIGQLQSWNNSKFGSDIAEEFSQQQLVTGLIIGLFSLLFTVILALYWSKSLLKPISKIVQGLNNLTSGIYGKQLSHSRKDELGQVLNDLNKLAKVLENTRAAKNRWFADISHELRTPLTIIIGELEALKAGVRKLDPSQLVSLEDEALVLKRLIDDLYQLSVSDIGALRYQFEALDISSMCEKIARQLEQSGANKNIEVQANIQHKILINGDKERINQLLTNLSSNSMSYTNPQGKIICQLIQSDNTVIFTIEDSAPGASDQECRQLFDPLFRMDAARTKNASGAGLGLAISQKIVEAHHGKIEAKSSVLGGIKVSISLPIYHSQHTKHVGN</sequence>
<evidence type="ECO:0000259" key="16">
    <source>
        <dbReference type="PROSITE" id="PS50109"/>
    </source>
</evidence>
<dbReference type="InterPro" id="IPR003661">
    <property type="entry name" value="HisK_dim/P_dom"/>
</dbReference>
<comment type="catalytic activity">
    <reaction evidence="1">
        <text>ATP + protein L-histidine = ADP + protein N-phospho-L-histidine.</text>
        <dbReference type="EC" id="2.7.13.3"/>
    </reaction>
</comment>
<evidence type="ECO:0000256" key="1">
    <source>
        <dbReference type="ARBA" id="ARBA00000085"/>
    </source>
</evidence>
<dbReference type="PANTHER" id="PTHR45528:SF1">
    <property type="entry name" value="SENSOR HISTIDINE KINASE CPXA"/>
    <property type="match status" value="1"/>
</dbReference>
<comment type="caution">
    <text evidence="18">The sequence shown here is derived from an EMBL/GenBank/DDBJ whole genome shotgun (WGS) entry which is preliminary data.</text>
</comment>
<keyword evidence="13 15" id="KW-0472">Membrane</keyword>
<dbReference type="InterPro" id="IPR036097">
    <property type="entry name" value="HisK_dim/P_sf"/>
</dbReference>
<keyword evidence="8" id="KW-0547">Nucleotide-binding</keyword>
<feature type="domain" description="HAMP" evidence="17">
    <location>
        <begin position="224"/>
        <end position="276"/>
    </location>
</feature>
<dbReference type="Gene3D" id="3.30.565.10">
    <property type="entry name" value="Histidine kinase-like ATPase, C-terminal domain"/>
    <property type="match status" value="1"/>
</dbReference>
<evidence type="ECO:0000313" key="18">
    <source>
        <dbReference type="EMBL" id="MDT0594997.1"/>
    </source>
</evidence>
<keyword evidence="19" id="KW-1185">Reference proteome</keyword>
<evidence type="ECO:0000256" key="14">
    <source>
        <dbReference type="SAM" id="MobiDB-lite"/>
    </source>
</evidence>
<dbReference type="PRINTS" id="PR00344">
    <property type="entry name" value="BCTRLSENSOR"/>
</dbReference>
<dbReference type="InterPro" id="IPR003594">
    <property type="entry name" value="HATPase_dom"/>
</dbReference>
<dbReference type="Pfam" id="PF00512">
    <property type="entry name" value="HisKA"/>
    <property type="match status" value="1"/>
</dbReference>
<dbReference type="Proteomes" id="UP001253545">
    <property type="component" value="Unassembled WGS sequence"/>
</dbReference>
<dbReference type="SMART" id="SM00388">
    <property type="entry name" value="HisKA"/>
    <property type="match status" value="1"/>
</dbReference>
<dbReference type="GO" id="GO:0005524">
    <property type="term" value="F:ATP binding"/>
    <property type="evidence" value="ECO:0007669"/>
    <property type="project" value="UniProtKB-KW"/>
</dbReference>
<keyword evidence="12" id="KW-0902">Two-component regulatory system</keyword>
<dbReference type="InterPro" id="IPR003660">
    <property type="entry name" value="HAMP_dom"/>
</dbReference>
<dbReference type="PROSITE" id="PS50109">
    <property type="entry name" value="HIS_KIN"/>
    <property type="match status" value="1"/>
</dbReference>
<accession>A0ABU2ZU94</accession>
<feature type="domain" description="Histidine kinase" evidence="16">
    <location>
        <begin position="284"/>
        <end position="498"/>
    </location>
</feature>
<keyword evidence="4" id="KW-1003">Cell membrane</keyword>
<evidence type="ECO:0000256" key="11">
    <source>
        <dbReference type="ARBA" id="ARBA00022989"/>
    </source>
</evidence>
<dbReference type="Pfam" id="PF00672">
    <property type="entry name" value="HAMP"/>
    <property type="match status" value="1"/>
</dbReference>
<keyword evidence="5" id="KW-0597">Phosphoprotein</keyword>
<dbReference type="Pfam" id="PF02518">
    <property type="entry name" value="HATPase_c"/>
    <property type="match status" value="1"/>
</dbReference>
<dbReference type="SUPFAM" id="SSF47384">
    <property type="entry name" value="Homodimeric domain of signal transducing histidine kinase"/>
    <property type="match status" value="1"/>
</dbReference>
<evidence type="ECO:0000256" key="6">
    <source>
        <dbReference type="ARBA" id="ARBA00022679"/>
    </source>
</evidence>
<evidence type="ECO:0000256" key="3">
    <source>
        <dbReference type="ARBA" id="ARBA00012438"/>
    </source>
</evidence>
<dbReference type="InterPro" id="IPR050398">
    <property type="entry name" value="HssS/ArlS-like"/>
</dbReference>
<dbReference type="Gene3D" id="1.10.287.130">
    <property type="match status" value="1"/>
</dbReference>
<dbReference type="PROSITE" id="PS50885">
    <property type="entry name" value="HAMP"/>
    <property type="match status" value="1"/>
</dbReference>
<dbReference type="InterPro" id="IPR036890">
    <property type="entry name" value="HATPase_C_sf"/>
</dbReference>
<keyword evidence="10 18" id="KW-0067">ATP-binding</keyword>
<dbReference type="RefSeq" id="WP_311368516.1">
    <property type="nucleotide sequence ID" value="NZ_JAVRHX010000002.1"/>
</dbReference>
<feature type="region of interest" description="Disordered" evidence="14">
    <location>
        <begin position="79"/>
        <end position="141"/>
    </location>
</feature>
<dbReference type="EC" id="2.7.13.3" evidence="3"/>
<evidence type="ECO:0000256" key="4">
    <source>
        <dbReference type="ARBA" id="ARBA00022475"/>
    </source>
</evidence>